<reference evidence="1" key="1">
    <citation type="submission" date="2024-08" db="EMBL/GenBank/DDBJ databases">
        <authorList>
            <person name="Yu S.T."/>
        </authorList>
    </citation>
    <scope>NUCLEOTIDE SEQUENCE</scope>
    <source>
        <strain evidence="1">R33</strain>
    </source>
</reference>
<sequence length="171" mass="18775">MSLIEDLFTSRGHFQAVEPVGWDPLQEQDALLDAQLLDLRFSPTANRAALLFDMRTAACYPLGNAAIIVVRGLKSLFWDGLPQQNQLMAFSVMSSQPSQTTDGGWRLSLQFFPDGESTIGGGSAEFYLLEAHGISEAPPSYPGRHLDEVQQDLPAWTSRCTVLQSATTNSR</sequence>
<dbReference type="EMBL" id="CP165727">
    <property type="protein sequence ID" value="XDV68574.1"/>
    <property type="molecule type" value="Genomic_DNA"/>
</dbReference>
<name>A0AB39YGJ2_9ACTN</name>
<proteinExistence type="predicted"/>
<gene>
    <name evidence="1" type="ORF">AB5J51_39665</name>
</gene>
<protein>
    <submittedName>
        <fullName evidence="1">Uncharacterized protein</fullName>
    </submittedName>
</protein>
<dbReference type="RefSeq" id="WP_369780073.1">
    <property type="nucleotide sequence ID" value="NZ_CP165727.1"/>
</dbReference>
<dbReference type="AlphaFoldDB" id="A0AB39YGJ2"/>
<organism evidence="1">
    <name type="scientific">Streptomyces sp. R33</name>
    <dbReference type="NCBI Taxonomy" id="3238629"/>
    <lineage>
        <taxon>Bacteria</taxon>
        <taxon>Bacillati</taxon>
        <taxon>Actinomycetota</taxon>
        <taxon>Actinomycetes</taxon>
        <taxon>Kitasatosporales</taxon>
        <taxon>Streptomycetaceae</taxon>
        <taxon>Streptomyces</taxon>
    </lineage>
</organism>
<evidence type="ECO:0000313" key="1">
    <source>
        <dbReference type="EMBL" id="XDV68574.1"/>
    </source>
</evidence>
<accession>A0AB39YGJ2</accession>